<protein>
    <submittedName>
        <fullName evidence="1">Predicted protein</fullName>
    </submittedName>
</protein>
<evidence type="ECO:0000313" key="2">
    <source>
        <dbReference type="Proteomes" id="UP000002668"/>
    </source>
</evidence>
<proteinExistence type="predicted"/>
<dbReference type="GeneID" id="13285089"/>
<dbReference type="AlphaFoldDB" id="E4ZQP2"/>
<sequence>MPPANPQVRLPRQPRMRTTHQRRDIVSCVPWTRYEVRGEMVSKSLYVLIAVGPFLHGAVEIAELWVGGVVVVLMGWLVLRLGMGISVAMTPASTSRSIGTRLTIDGDSPFLSPPIAMSATSLYEGVIASACSPSPARPASSTQLGRPVKEPYNRRGTFVMVKCNSLLALSAFSLGTLAHPTTKHTDDLRFCSFEERNIFARHELTTRATIRPTKTWNPPANMVKALDQVWETATLKENPGVLGNKNWIFDKIMANNGKINYCVWWNHAGKSTPEVRAKIEKALQNSLRKWTDVLVGFEGFPFTTLDVKVTRYAVQDRSVLEGDMSGLEIHQGPVDPRGWPDCDLRCYRAEHLDGDYSECPGGAKNRYDMMFWIEDSLGARLGGSGLDWGQELGPDYVLKNLENPDMHILDHEVGHSWGLQDFYTWLPEGQESFLMNAGSATEITEFDAWMLRDWWRRLKPIRGWDSKLSIFQVAGFYFCTSQTPKANPPDTRNDTAQPANSPRIAESFIFTDSRVIAQKRICEILEQGVIET</sequence>
<dbReference type="Proteomes" id="UP000002668">
    <property type="component" value="Genome"/>
</dbReference>
<organism evidence="2">
    <name type="scientific">Leptosphaeria maculans (strain JN3 / isolate v23.1.3 / race Av1-4-5-6-7-8)</name>
    <name type="common">Blackleg fungus</name>
    <name type="synonym">Phoma lingam</name>
    <dbReference type="NCBI Taxonomy" id="985895"/>
    <lineage>
        <taxon>Eukaryota</taxon>
        <taxon>Fungi</taxon>
        <taxon>Dikarya</taxon>
        <taxon>Ascomycota</taxon>
        <taxon>Pezizomycotina</taxon>
        <taxon>Dothideomycetes</taxon>
        <taxon>Pleosporomycetidae</taxon>
        <taxon>Pleosporales</taxon>
        <taxon>Pleosporineae</taxon>
        <taxon>Leptosphaeriaceae</taxon>
        <taxon>Plenodomus</taxon>
        <taxon>Plenodomus lingam/Leptosphaeria maculans species complex</taxon>
    </lineage>
</organism>
<dbReference type="eggNOG" id="ENOG502QQXU">
    <property type="taxonomic scope" value="Eukaryota"/>
</dbReference>
<dbReference type="HOGENOM" id="CLU_511974_0_0_1"/>
<dbReference type="PANTHER" id="PTHR35606">
    <property type="entry name" value="CELLULOSE-BINDING FAMILY II PROTEIN"/>
    <property type="match status" value="1"/>
</dbReference>
<reference evidence="2" key="1">
    <citation type="journal article" date="2011" name="Nat. Commun.">
        <title>Effector diversification within compartments of the Leptosphaeria maculans genome affected by Repeat-Induced Point mutations.</title>
        <authorList>
            <person name="Rouxel T."/>
            <person name="Grandaubert J."/>
            <person name="Hane J.K."/>
            <person name="Hoede C."/>
            <person name="van de Wouw A.P."/>
            <person name="Couloux A."/>
            <person name="Dominguez V."/>
            <person name="Anthouard V."/>
            <person name="Bally P."/>
            <person name="Bourras S."/>
            <person name="Cozijnsen A.J."/>
            <person name="Ciuffetti L.M."/>
            <person name="Degrave A."/>
            <person name="Dilmaghani A."/>
            <person name="Duret L."/>
            <person name="Fudal I."/>
            <person name="Goodwin S.B."/>
            <person name="Gout L."/>
            <person name="Glaser N."/>
            <person name="Linglin J."/>
            <person name="Kema G.H.J."/>
            <person name="Lapalu N."/>
            <person name="Lawrence C.B."/>
            <person name="May K."/>
            <person name="Meyer M."/>
            <person name="Ollivier B."/>
            <person name="Poulain J."/>
            <person name="Schoch C.L."/>
            <person name="Simon A."/>
            <person name="Spatafora J.W."/>
            <person name="Stachowiak A."/>
            <person name="Turgeon B.G."/>
            <person name="Tyler B.M."/>
            <person name="Vincent D."/>
            <person name="Weissenbach J."/>
            <person name="Amselem J."/>
            <person name="Quesneville H."/>
            <person name="Oliver R.P."/>
            <person name="Wincker P."/>
            <person name="Balesdent M.-H."/>
            <person name="Howlett B.J."/>
        </authorList>
    </citation>
    <scope>NUCLEOTIDE SEQUENCE [LARGE SCALE GENOMIC DNA]</scope>
    <source>
        <strain evidence="2">JN3 / isolate v23.1.3 / race Av1-4-5-6-7-8</strain>
    </source>
</reference>
<dbReference type="EMBL" id="FP929116">
    <property type="protein sequence ID" value="CBX94047.1"/>
    <property type="molecule type" value="Genomic_DNA"/>
</dbReference>
<dbReference type="OrthoDB" id="94998at2759"/>
<name>E4ZQP2_LEPMJ</name>
<keyword evidence="2" id="KW-1185">Reference proteome</keyword>
<dbReference type="InParanoid" id="E4ZQP2"/>
<evidence type="ECO:0000313" key="1">
    <source>
        <dbReference type="EMBL" id="CBX94047.1"/>
    </source>
</evidence>
<dbReference type="VEuPathDB" id="FungiDB:LEMA_P037210.1"/>
<accession>E4ZQP2</accession>
<dbReference type="PANTHER" id="PTHR35606:SF4">
    <property type="entry name" value="CELLULOSE-BINDING FAMILY II PROTEIN"/>
    <property type="match status" value="1"/>
</dbReference>
<gene>
    <name evidence="1" type="ORF">LEMA_P037210.1</name>
</gene>